<dbReference type="InterPro" id="IPR001611">
    <property type="entry name" value="Leu-rich_rpt"/>
</dbReference>
<accession>A0AAD9GLA4</accession>
<dbReference type="PANTHER" id="PTHR24111:SF0">
    <property type="entry name" value="LEUCINE-RICH REPEAT-CONTAINING PROTEIN"/>
    <property type="match status" value="1"/>
</dbReference>
<keyword evidence="1" id="KW-0677">Repeat</keyword>
<dbReference type="EMBL" id="JASMQC010000014">
    <property type="protein sequence ID" value="KAK1940515.1"/>
    <property type="molecule type" value="Genomic_DNA"/>
</dbReference>
<evidence type="ECO:0000313" key="3">
    <source>
        <dbReference type="Proteomes" id="UP001259832"/>
    </source>
</evidence>
<gene>
    <name evidence="2" type="ORF">P3T76_007966</name>
</gene>
<protein>
    <submittedName>
        <fullName evidence="2">Protein NLRC3</fullName>
    </submittedName>
</protein>
<dbReference type="InterPro" id="IPR052201">
    <property type="entry name" value="LRR-containing_regulator"/>
</dbReference>
<dbReference type="SUPFAM" id="SSF52047">
    <property type="entry name" value="RNI-like"/>
    <property type="match status" value="2"/>
</dbReference>
<dbReference type="SMART" id="SM00368">
    <property type="entry name" value="LRR_RI"/>
    <property type="match status" value="7"/>
</dbReference>
<comment type="caution">
    <text evidence="2">The sequence shown here is derived from an EMBL/GenBank/DDBJ whole genome shotgun (WGS) entry which is preliminary data.</text>
</comment>
<dbReference type="Pfam" id="PF13516">
    <property type="entry name" value="LRR_6"/>
    <property type="match status" value="2"/>
</dbReference>
<name>A0AAD9GLA4_9STRA</name>
<evidence type="ECO:0000256" key="1">
    <source>
        <dbReference type="ARBA" id="ARBA00022737"/>
    </source>
</evidence>
<dbReference type="Proteomes" id="UP001259832">
    <property type="component" value="Unassembled WGS sequence"/>
</dbReference>
<sequence>MVQIAAKLDSTSLGDILQHVKEAPDITLLNLCRSGLTPSLAVELADFLESNSTITHVDLTGNRLGEHGVACLAMSLLKNSTVKNLVLAECGLKSETLKEWVSFFQSGINTTLCHLNLAHNQIDDDGAEALAAMLQAVKTQNMQFDLRKNQLSIKGLRILTDAMKAKTSVTAVNVEDNQDDDEPEAAVLQTRMDFYLRRNKAAIERETLCTTIGKIAMSSLELMNCRFKHIVLTISEADSLAAALRNNQSIVDLRLEDNALPEEGVRRILYALKTNRSVRTLFLVDNNIGEGGFRALSELLRVSTTGLRTVTVVNPMYLTPETGLEVMTRRTSSNLHYTLANYALLTSLSLANCGLDDQMVGVLVSGIAWSGRIEALDLQRNGFGNQSIHILVHMMQRCLRLYRLDLAGNSFTPEGLLPLFSSASSHLQLRVLLLGRFPSCDQRIMDEIVHAAEQSRTLVQLELTTTHKRTGTSERITSLNMHLRAEHGAEFEKEKQKRQEQVEMKQMWCRRRALIHQQAAALIKAALIKATFERHTTIARVDLEQDQVP</sequence>
<dbReference type="PANTHER" id="PTHR24111">
    <property type="entry name" value="LEUCINE-RICH REPEAT-CONTAINING PROTEIN 34"/>
    <property type="match status" value="1"/>
</dbReference>
<dbReference type="AlphaFoldDB" id="A0AAD9GLA4"/>
<evidence type="ECO:0000313" key="2">
    <source>
        <dbReference type="EMBL" id="KAK1940515.1"/>
    </source>
</evidence>
<proteinExistence type="predicted"/>
<reference evidence="2" key="1">
    <citation type="submission" date="2023-08" db="EMBL/GenBank/DDBJ databases">
        <title>Reference Genome Resource for the Citrus Pathogen Phytophthora citrophthora.</title>
        <authorList>
            <person name="Moller H."/>
            <person name="Coetzee B."/>
            <person name="Rose L.J."/>
            <person name="Van Niekerk J.M."/>
        </authorList>
    </citation>
    <scope>NUCLEOTIDE SEQUENCE</scope>
    <source>
        <strain evidence="2">STE-U-9442</strain>
    </source>
</reference>
<dbReference type="Gene3D" id="3.80.10.10">
    <property type="entry name" value="Ribonuclease Inhibitor"/>
    <property type="match status" value="4"/>
</dbReference>
<organism evidence="2 3">
    <name type="scientific">Phytophthora citrophthora</name>
    <dbReference type="NCBI Taxonomy" id="4793"/>
    <lineage>
        <taxon>Eukaryota</taxon>
        <taxon>Sar</taxon>
        <taxon>Stramenopiles</taxon>
        <taxon>Oomycota</taxon>
        <taxon>Peronosporomycetes</taxon>
        <taxon>Peronosporales</taxon>
        <taxon>Peronosporaceae</taxon>
        <taxon>Phytophthora</taxon>
    </lineage>
</organism>
<keyword evidence="3" id="KW-1185">Reference proteome</keyword>
<dbReference type="InterPro" id="IPR032675">
    <property type="entry name" value="LRR_dom_sf"/>
</dbReference>